<dbReference type="AlphaFoldDB" id="A0A098G9H6"/>
<keyword evidence="1" id="KW-0732">Signal</keyword>
<evidence type="ECO:0000313" key="4">
    <source>
        <dbReference type="Proteomes" id="UP000032430"/>
    </source>
</evidence>
<dbReference type="RefSeq" id="WP_052673998.1">
    <property type="nucleotide sequence ID" value="NZ_LN614827.1"/>
</dbReference>
<dbReference type="Gene3D" id="2.60.120.10">
    <property type="entry name" value="Jelly Rolls"/>
    <property type="match status" value="1"/>
</dbReference>
<dbReference type="InterPro" id="IPR014710">
    <property type="entry name" value="RmlC-like_jellyroll"/>
</dbReference>
<feature type="chain" id="PRO_5001942299" description="Cupin type-2 domain-containing protein" evidence="1">
    <location>
        <begin position="27"/>
        <end position="169"/>
    </location>
</feature>
<sequence length="169" mass="18352">MFQLAKERVFFTLLLSNLIVATGTNAASDNQNTTQPLLVKATDVKFHPAPGFPKGAEIVLLRGDLSQAVPYTIRFKLPSNFVIPSHWHSTDEEVTVLSGTLNVGMGDKVDKEQSTALTAGGFQLVPANAHHYVWSTGATVFQVDGMGPRTTVFVNPAEWTALIQKSNNK</sequence>
<dbReference type="CDD" id="cd06989">
    <property type="entry name" value="cupin_DRT102"/>
    <property type="match status" value="1"/>
</dbReference>
<evidence type="ECO:0000313" key="3">
    <source>
        <dbReference type="EMBL" id="CEG58626.1"/>
    </source>
</evidence>
<feature type="domain" description="Cupin type-2" evidence="2">
    <location>
        <begin position="76"/>
        <end position="139"/>
    </location>
</feature>
<dbReference type="Pfam" id="PF07883">
    <property type="entry name" value="Cupin_2"/>
    <property type="match status" value="1"/>
</dbReference>
<protein>
    <recommendedName>
        <fullName evidence="2">Cupin type-2 domain-containing protein</fullName>
    </recommendedName>
</protein>
<gene>
    <name evidence="3" type="ORF">LFA_3293</name>
</gene>
<dbReference type="Proteomes" id="UP000032430">
    <property type="component" value="Chromosome I"/>
</dbReference>
<reference evidence="4" key="1">
    <citation type="submission" date="2014-09" db="EMBL/GenBank/DDBJ databases">
        <authorList>
            <person name="Gomez-Valero L."/>
        </authorList>
    </citation>
    <scope>NUCLEOTIDE SEQUENCE [LARGE SCALE GENOMIC DNA]</scope>
    <source>
        <strain evidence="4">ATCC700992</strain>
    </source>
</reference>
<dbReference type="STRING" id="1212491.LFA_3293"/>
<organism evidence="3 4">
    <name type="scientific">Legionella fallonii LLAP-10</name>
    <dbReference type="NCBI Taxonomy" id="1212491"/>
    <lineage>
        <taxon>Bacteria</taxon>
        <taxon>Pseudomonadati</taxon>
        <taxon>Pseudomonadota</taxon>
        <taxon>Gammaproteobacteria</taxon>
        <taxon>Legionellales</taxon>
        <taxon>Legionellaceae</taxon>
        <taxon>Legionella</taxon>
    </lineage>
</organism>
<proteinExistence type="predicted"/>
<dbReference type="EMBL" id="LN614827">
    <property type="protein sequence ID" value="CEG58626.1"/>
    <property type="molecule type" value="Genomic_DNA"/>
</dbReference>
<name>A0A098G9H6_9GAMM</name>
<keyword evidence="4" id="KW-1185">Reference proteome</keyword>
<feature type="signal peptide" evidence="1">
    <location>
        <begin position="1"/>
        <end position="26"/>
    </location>
</feature>
<dbReference type="SUPFAM" id="SSF51182">
    <property type="entry name" value="RmlC-like cupins"/>
    <property type="match status" value="1"/>
</dbReference>
<dbReference type="InterPro" id="IPR013096">
    <property type="entry name" value="Cupin_2"/>
</dbReference>
<dbReference type="KEGG" id="lfa:LFA_3293"/>
<evidence type="ECO:0000259" key="2">
    <source>
        <dbReference type="Pfam" id="PF07883"/>
    </source>
</evidence>
<dbReference type="InterPro" id="IPR011051">
    <property type="entry name" value="RmlC_Cupin_sf"/>
</dbReference>
<evidence type="ECO:0000256" key="1">
    <source>
        <dbReference type="SAM" id="SignalP"/>
    </source>
</evidence>
<dbReference type="HOGENOM" id="CLU_114915_1_1_6"/>
<accession>A0A098G9H6</accession>